<comment type="caution">
    <text evidence="2">The sequence shown here is derived from an EMBL/GenBank/DDBJ whole genome shotgun (WGS) entry which is preliminary data.</text>
</comment>
<sequence length="424" mass="48552">MRNLLFITCFFLSLLCQSQEFDTYFADKTLRVDYIFSGNSETQTIAVDQLNELPQWAGRNHNLSSSLLDGNGQITMYNLQSGECIYKNTFSTLFQEWVTTDEAKTITKSFENVFLLPFPKEKVKVEISLRNKSGEYITKISHIVTPSDILIHKKGYKNVTPYSIIHKGKDNVKSINVAIVAEGYKAEEMGSFKKYAEETVQQILSYTPFDKYKDNFNFYIVESASKESGLSVPRNGIWKNTAFNSHFDTFYSQRYLTTSRIKDLHDALAGIPYEHIIILANTDVYGGGGIFNSYTLTTTGHKDFKPVVVHEFGHSFAGLADEYFYESDVLDNTYEHNIEPWEQNITTLVNFDSKWKDMLTPQTPVPTNLSDSTKYKIGVFEGAGYSAKGIYRPTVDCRMKTNTYKEFCPVCQRALEQLILFYIR</sequence>
<dbReference type="Gene3D" id="3.40.390.10">
    <property type="entry name" value="Collagenase (Catalytic Domain)"/>
    <property type="match status" value="1"/>
</dbReference>
<evidence type="ECO:0000313" key="3">
    <source>
        <dbReference type="Proteomes" id="UP000247973"/>
    </source>
</evidence>
<feature type="domain" description="Peptidase M64 N-terminal" evidence="1">
    <location>
        <begin position="20"/>
        <end position="138"/>
    </location>
</feature>
<gene>
    <name evidence="2" type="ORF">CLV62_108102</name>
</gene>
<evidence type="ECO:0000259" key="1">
    <source>
        <dbReference type="Pfam" id="PF16217"/>
    </source>
</evidence>
<dbReference type="Pfam" id="PF09471">
    <property type="entry name" value="Peptidase_M64"/>
    <property type="match status" value="1"/>
</dbReference>
<name>A0A2V3PX14_9BACT</name>
<dbReference type="InterPro" id="IPR019026">
    <property type="entry name" value="Peptidase_M64_IgA"/>
</dbReference>
<dbReference type="Pfam" id="PF16217">
    <property type="entry name" value="M64_N"/>
    <property type="match status" value="1"/>
</dbReference>
<evidence type="ECO:0000313" key="2">
    <source>
        <dbReference type="EMBL" id="PXV65104.1"/>
    </source>
</evidence>
<dbReference type="InterPro" id="IPR024079">
    <property type="entry name" value="MetalloPept_cat_dom_sf"/>
</dbReference>
<dbReference type="AlphaFoldDB" id="A0A2V3PX14"/>
<dbReference type="GO" id="GO:0008237">
    <property type="term" value="F:metallopeptidase activity"/>
    <property type="evidence" value="ECO:0007669"/>
    <property type="project" value="InterPro"/>
</dbReference>
<keyword evidence="3" id="KW-1185">Reference proteome</keyword>
<dbReference type="OrthoDB" id="127762at2"/>
<accession>A0A2V3PX14</accession>
<dbReference type="EMBL" id="QICL01000008">
    <property type="protein sequence ID" value="PXV65104.1"/>
    <property type="molecule type" value="Genomic_DNA"/>
</dbReference>
<dbReference type="InterPro" id="IPR038171">
    <property type="entry name" value="M64_N_sf"/>
</dbReference>
<dbReference type="RefSeq" id="WP_110310373.1">
    <property type="nucleotide sequence ID" value="NZ_QICL01000008.1"/>
</dbReference>
<protein>
    <submittedName>
        <fullName evidence="2">Peptidase M64-like protein</fullName>
    </submittedName>
</protein>
<dbReference type="InterPro" id="IPR032625">
    <property type="entry name" value="M64_N"/>
</dbReference>
<proteinExistence type="predicted"/>
<dbReference type="Proteomes" id="UP000247973">
    <property type="component" value="Unassembled WGS sequence"/>
</dbReference>
<organism evidence="2 3">
    <name type="scientific">Dysgonomonas alginatilytica</name>
    <dbReference type="NCBI Taxonomy" id="1605892"/>
    <lineage>
        <taxon>Bacteria</taxon>
        <taxon>Pseudomonadati</taxon>
        <taxon>Bacteroidota</taxon>
        <taxon>Bacteroidia</taxon>
        <taxon>Bacteroidales</taxon>
        <taxon>Dysgonomonadaceae</taxon>
        <taxon>Dysgonomonas</taxon>
    </lineage>
</organism>
<reference evidence="2 3" key="1">
    <citation type="submission" date="2018-03" db="EMBL/GenBank/DDBJ databases">
        <title>Genomic Encyclopedia of Archaeal and Bacterial Type Strains, Phase II (KMG-II): from individual species to whole genera.</title>
        <authorList>
            <person name="Goeker M."/>
        </authorList>
    </citation>
    <scope>NUCLEOTIDE SEQUENCE [LARGE SCALE GENOMIC DNA]</scope>
    <source>
        <strain evidence="2 3">DSM 100214</strain>
    </source>
</reference>
<dbReference type="Gene3D" id="2.60.40.3250">
    <property type="entry name" value="Peptidase M64, N-terminal domain"/>
    <property type="match status" value="1"/>
</dbReference>